<dbReference type="AlphaFoldDB" id="A0A8S4N1Z5"/>
<evidence type="ECO:0000313" key="2">
    <source>
        <dbReference type="EMBL" id="CAH1774721.1"/>
    </source>
</evidence>
<comment type="caution">
    <text evidence="2">The sequence shown here is derived from an EMBL/GenBank/DDBJ whole genome shotgun (WGS) entry which is preliminary data.</text>
</comment>
<evidence type="ECO:0000313" key="3">
    <source>
        <dbReference type="Proteomes" id="UP000749559"/>
    </source>
</evidence>
<reference evidence="2" key="1">
    <citation type="submission" date="2022-03" db="EMBL/GenBank/DDBJ databases">
        <authorList>
            <person name="Martin C."/>
        </authorList>
    </citation>
    <scope>NUCLEOTIDE SEQUENCE</scope>
</reference>
<dbReference type="SUPFAM" id="SSF56349">
    <property type="entry name" value="DNA breaking-rejoining enzymes"/>
    <property type="match status" value="1"/>
</dbReference>
<sequence>MCPVKGLEDYVKVMKSEGVDLSVGYLFRPMSNSGIILEEPLKYNAIHDRLKYYLATLGLDEGETPHSLRVGCALTMVHVLPGAATSSSEVMRHVGCFTDESVQYYTWVGLLKDSELECIQ</sequence>
<evidence type="ECO:0000256" key="1">
    <source>
        <dbReference type="ARBA" id="ARBA00023172"/>
    </source>
</evidence>
<protein>
    <submittedName>
        <fullName evidence="2">Uncharacterized protein</fullName>
    </submittedName>
</protein>
<dbReference type="Gene3D" id="1.10.443.10">
    <property type="entry name" value="Intergrase catalytic core"/>
    <property type="match status" value="1"/>
</dbReference>
<dbReference type="InterPro" id="IPR011010">
    <property type="entry name" value="DNA_brk_join_enz"/>
</dbReference>
<keyword evidence="1" id="KW-0233">DNA recombination</keyword>
<dbReference type="GO" id="GO:0015074">
    <property type="term" value="P:DNA integration"/>
    <property type="evidence" value="ECO:0007669"/>
    <property type="project" value="InterPro"/>
</dbReference>
<accession>A0A8S4N1Z5</accession>
<keyword evidence="3" id="KW-1185">Reference proteome</keyword>
<dbReference type="InterPro" id="IPR013762">
    <property type="entry name" value="Integrase-like_cat_sf"/>
</dbReference>
<proteinExistence type="predicted"/>
<name>A0A8S4N1Z5_OWEFU</name>
<dbReference type="GO" id="GO:0006310">
    <property type="term" value="P:DNA recombination"/>
    <property type="evidence" value="ECO:0007669"/>
    <property type="project" value="UniProtKB-KW"/>
</dbReference>
<gene>
    <name evidence="2" type="ORF">OFUS_LOCUS2126</name>
</gene>
<dbReference type="GO" id="GO:0003677">
    <property type="term" value="F:DNA binding"/>
    <property type="evidence" value="ECO:0007669"/>
    <property type="project" value="InterPro"/>
</dbReference>
<organism evidence="2 3">
    <name type="scientific">Owenia fusiformis</name>
    <name type="common">Polychaete worm</name>
    <dbReference type="NCBI Taxonomy" id="6347"/>
    <lineage>
        <taxon>Eukaryota</taxon>
        <taxon>Metazoa</taxon>
        <taxon>Spiralia</taxon>
        <taxon>Lophotrochozoa</taxon>
        <taxon>Annelida</taxon>
        <taxon>Polychaeta</taxon>
        <taxon>Sedentaria</taxon>
        <taxon>Canalipalpata</taxon>
        <taxon>Sabellida</taxon>
        <taxon>Oweniida</taxon>
        <taxon>Oweniidae</taxon>
        <taxon>Owenia</taxon>
    </lineage>
</organism>
<dbReference type="Proteomes" id="UP000749559">
    <property type="component" value="Unassembled WGS sequence"/>
</dbReference>
<dbReference type="EMBL" id="CAIIXF020000001">
    <property type="protein sequence ID" value="CAH1774721.1"/>
    <property type="molecule type" value="Genomic_DNA"/>
</dbReference>